<gene>
    <name evidence="1" type="ORF">EVAR_24374_1</name>
</gene>
<evidence type="ECO:0000313" key="2">
    <source>
        <dbReference type="Proteomes" id="UP000299102"/>
    </source>
</evidence>
<comment type="caution">
    <text evidence="1">The sequence shown here is derived from an EMBL/GenBank/DDBJ whole genome shotgun (WGS) entry which is preliminary data.</text>
</comment>
<evidence type="ECO:0000313" key="1">
    <source>
        <dbReference type="EMBL" id="GBP72463.1"/>
    </source>
</evidence>
<reference evidence="1 2" key="1">
    <citation type="journal article" date="2019" name="Commun. Biol.">
        <title>The bagworm genome reveals a unique fibroin gene that provides high tensile strength.</title>
        <authorList>
            <person name="Kono N."/>
            <person name="Nakamura H."/>
            <person name="Ohtoshi R."/>
            <person name="Tomita M."/>
            <person name="Numata K."/>
            <person name="Arakawa K."/>
        </authorList>
    </citation>
    <scope>NUCLEOTIDE SEQUENCE [LARGE SCALE GENOMIC DNA]</scope>
</reference>
<proteinExistence type="predicted"/>
<organism evidence="1 2">
    <name type="scientific">Eumeta variegata</name>
    <name type="common">Bagworm moth</name>
    <name type="synonym">Eumeta japonica</name>
    <dbReference type="NCBI Taxonomy" id="151549"/>
    <lineage>
        <taxon>Eukaryota</taxon>
        <taxon>Metazoa</taxon>
        <taxon>Ecdysozoa</taxon>
        <taxon>Arthropoda</taxon>
        <taxon>Hexapoda</taxon>
        <taxon>Insecta</taxon>
        <taxon>Pterygota</taxon>
        <taxon>Neoptera</taxon>
        <taxon>Endopterygota</taxon>
        <taxon>Lepidoptera</taxon>
        <taxon>Glossata</taxon>
        <taxon>Ditrysia</taxon>
        <taxon>Tineoidea</taxon>
        <taxon>Psychidae</taxon>
        <taxon>Oiketicinae</taxon>
        <taxon>Eumeta</taxon>
    </lineage>
</organism>
<dbReference type="EMBL" id="BGZK01001146">
    <property type="protein sequence ID" value="GBP72463.1"/>
    <property type="molecule type" value="Genomic_DNA"/>
</dbReference>
<name>A0A4C1YAT0_EUMVA</name>
<sequence length="117" mass="13408">MSDIWIRRWRFGSAQCSIAEAASACKISSNTFACTAYCRGFITDERPRINRWKVIPAQLVGATKQEEQRGCDDGFNLWHDRRGRVLAGSGVCAMRDKLDSRHIRYLPHCGDERFLEL</sequence>
<accession>A0A4C1YAT0</accession>
<protein>
    <submittedName>
        <fullName evidence="1">Uncharacterized protein</fullName>
    </submittedName>
</protein>
<dbReference type="Proteomes" id="UP000299102">
    <property type="component" value="Unassembled WGS sequence"/>
</dbReference>
<dbReference type="AlphaFoldDB" id="A0A4C1YAT0"/>
<keyword evidence="2" id="KW-1185">Reference proteome</keyword>